<dbReference type="Proteomes" id="UP000009888">
    <property type="component" value="Unassembled WGS sequence"/>
</dbReference>
<feature type="transmembrane region" description="Helical" evidence="6">
    <location>
        <begin position="445"/>
        <end position="468"/>
    </location>
</feature>
<dbReference type="GO" id="GO:0005886">
    <property type="term" value="C:plasma membrane"/>
    <property type="evidence" value="ECO:0007669"/>
    <property type="project" value="UniProtKB-SubCell"/>
</dbReference>
<feature type="transmembrane region" description="Helical" evidence="6">
    <location>
        <begin position="246"/>
        <end position="266"/>
    </location>
</feature>
<dbReference type="AlphaFoldDB" id="K9EF21"/>
<proteinExistence type="predicted"/>
<keyword evidence="3 6" id="KW-0812">Transmembrane</keyword>
<comment type="caution">
    <text evidence="8">The sequence shown here is derived from an EMBL/GenBank/DDBJ whole genome shotgun (WGS) entry which is preliminary data.</text>
</comment>
<gene>
    <name evidence="8" type="ORF">HMPREF9233_01019</name>
</gene>
<dbReference type="PROSITE" id="PS50850">
    <property type="entry name" value="MFS"/>
    <property type="match status" value="1"/>
</dbReference>
<dbReference type="SUPFAM" id="SSF103473">
    <property type="entry name" value="MFS general substrate transporter"/>
    <property type="match status" value="1"/>
</dbReference>
<comment type="subcellular location">
    <subcellularLocation>
        <location evidence="1">Cell membrane</location>
        <topology evidence="1">Multi-pass membrane protein</topology>
    </subcellularLocation>
</comment>
<dbReference type="PANTHER" id="PTHR42718">
    <property type="entry name" value="MAJOR FACILITATOR SUPERFAMILY MULTIDRUG TRANSPORTER MFSC"/>
    <property type="match status" value="1"/>
</dbReference>
<feature type="transmembrane region" description="Helical" evidence="6">
    <location>
        <begin position="182"/>
        <end position="204"/>
    </location>
</feature>
<feature type="transmembrane region" description="Helical" evidence="6">
    <location>
        <begin position="154"/>
        <end position="176"/>
    </location>
</feature>
<feature type="transmembrane region" description="Helical" evidence="6">
    <location>
        <begin position="24"/>
        <end position="50"/>
    </location>
</feature>
<name>K9EF21_9ACTO</name>
<keyword evidence="2" id="KW-0813">Transport</keyword>
<feature type="domain" description="Major facilitator superfamily (MFS) profile" evidence="7">
    <location>
        <begin position="24"/>
        <end position="521"/>
    </location>
</feature>
<dbReference type="InterPro" id="IPR011701">
    <property type="entry name" value="MFS"/>
</dbReference>
<accession>K9EF21</accession>
<dbReference type="STRING" id="202789.GCA_001457435_01100"/>
<feature type="transmembrane region" description="Helical" evidence="6">
    <location>
        <begin position="493"/>
        <end position="517"/>
    </location>
</feature>
<dbReference type="InterPro" id="IPR020846">
    <property type="entry name" value="MFS_dom"/>
</dbReference>
<reference evidence="8 9" key="1">
    <citation type="submission" date="2012-09" db="EMBL/GenBank/DDBJ databases">
        <title>The Genome Sequence of Actinobaculum massiliae ACS-171-V-COL2.</title>
        <authorList>
            <consortium name="The Broad Institute Genome Sequencing Platform"/>
            <person name="Earl A."/>
            <person name="Ward D."/>
            <person name="Feldgarden M."/>
            <person name="Gevers D."/>
            <person name="Saerens B."/>
            <person name="Vaneechoutte M."/>
            <person name="Walker B."/>
            <person name="Young S.K."/>
            <person name="Zeng Q."/>
            <person name="Gargeya S."/>
            <person name="Fitzgerald M."/>
            <person name="Haas B."/>
            <person name="Abouelleil A."/>
            <person name="Alvarado L."/>
            <person name="Arachchi H.M."/>
            <person name="Berlin A."/>
            <person name="Chapman S.B."/>
            <person name="Goldberg J."/>
            <person name="Griggs A."/>
            <person name="Gujja S."/>
            <person name="Hansen M."/>
            <person name="Howarth C."/>
            <person name="Imamovic A."/>
            <person name="Larimer J."/>
            <person name="McCowen C."/>
            <person name="Montmayeur A."/>
            <person name="Murphy C."/>
            <person name="Neiman D."/>
            <person name="Pearson M."/>
            <person name="Priest M."/>
            <person name="Roberts A."/>
            <person name="Saif S."/>
            <person name="Shea T."/>
            <person name="Sisk P."/>
            <person name="Sykes S."/>
            <person name="Wortman J."/>
            <person name="Nusbaum C."/>
            <person name="Birren B."/>
        </authorList>
    </citation>
    <scope>NUCLEOTIDE SEQUENCE [LARGE SCALE GENOMIC DNA]</scope>
    <source>
        <strain evidence="9">ACS-171-V-Col2</strain>
    </source>
</reference>
<feature type="transmembrane region" description="Helical" evidence="6">
    <location>
        <begin position="62"/>
        <end position="81"/>
    </location>
</feature>
<protein>
    <recommendedName>
        <fullName evidence="7">Major facilitator superfamily (MFS) profile domain-containing protein</fullName>
    </recommendedName>
</protein>
<evidence type="ECO:0000256" key="4">
    <source>
        <dbReference type="ARBA" id="ARBA00022989"/>
    </source>
</evidence>
<dbReference type="RefSeq" id="WP_007001225.1">
    <property type="nucleotide sequence ID" value="NZ_JH992955.1"/>
</dbReference>
<evidence type="ECO:0000313" key="8">
    <source>
        <dbReference type="EMBL" id="EKU95258.1"/>
    </source>
</evidence>
<feature type="transmembrane region" description="Helical" evidence="6">
    <location>
        <begin position="216"/>
        <end position="240"/>
    </location>
</feature>
<dbReference type="Pfam" id="PF07690">
    <property type="entry name" value="MFS_1"/>
    <property type="match status" value="2"/>
</dbReference>
<evidence type="ECO:0000256" key="6">
    <source>
        <dbReference type="SAM" id="Phobius"/>
    </source>
</evidence>
<dbReference type="InterPro" id="IPR036259">
    <property type="entry name" value="MFS_trans_sf"/>
</dbReference>
<sequence length="589" mass="62172">MAKKNNSVAQAAAGETKFVGGDKLLLGIVLAVLTYWLFAGTLGNLVTVIVGDIGTEHISESVVSLAAPLAGLFSGLFIVVMGGLADKVGRVKVTLIGIVLSAIGSLLLVLATGGLATPLMLVGRALQGLSTACIMPATMALLKDYWEGPARQRAVSMWSIGSWGGSGLAALFGGFVSQQLNWRWIFIISIIIAVIAFVLILGTPESKAAVVTKKKFDVVGLIIFMIALLCLMVALIFGAGMPNGGWMSPITLALFAIAIVGMGLFVKWEMSQDNPFIDFSLFKNTTFTGATISNFMINATIGLLNVSQLVLIGARPRTIEDCGSDLCRQNFVDLNGDGIHDQFVSAWDAGLLTLSYGVMIIAFIRVGEKLLQKYGPRKPMLWGSAIVILAGALLTPTFFNLGTYKILAIIGYGLFGLGLAFYATPSTDAALSNLPSEKSGAGSGIYKMASSLGGAIGLALSLTIFNALKGGSGEDVTYALTMSGVQDNTSLRFAGMVVMLFNIFLTLIAIISIVMTVPKGGGSRDLGKVAPSAAPAPHATADEERAAVIDRLSALSLSELEELERQVMINKLEKLDPKVLQRLVEEYRS</sequence>
<dbReference type="CDD" id="cd17321">
    <property type="entry name" value="MFS_MMR_MDR_like"/>
    <property type="match status" value="1"/>
</dbReference>
<feature type="transmembrane region" description="Helical" evidence="6">
    <location>
        <begin position="121"/>
        <end position="142"/>
    </location>
</feature>
<evidence type="ECO:0000256" key="5">
    <source>
        <dbReference type="ARBA" id="ARBA00023136"/>
    </source>
</evidence>
<dbReference type="Gene3D" id="1.20.1250.20">
    <property type="entry name" value="MFS general substrate transporter like domains"/>
    <property type="match status" value="2"/>
</dbReference>
<feature type="transmembrane region" description="Helical" evidence="6">
    <location>
        <begin position="93"/>
        <end position="115"/>
    </location>
</feature>
<dbReference type="PANTHER" id="PTHR42718:SF9">
    <property type="entry name" value="MAJOR FACILITATOR SUPERFAMILY MULTIDRUG TRANSPORTER MFSC"/>
    <property type="match status" value="1"/>
</dbReference>
<dbReference type="GO" id="GO:0022857">
    <property type="term" value="F:transmembrane transporter activity"/>
    <property type="evidence" value="ECO:0007669"/>
    <property type="project" value="InterPro"/>
</dbReference>
<evidence type="ECO:0000259" key="7">
    <source>
        <dbReference type="PROSITE" id="PS50850"/>
    </source>
</evidence>
<evidence type="ECO:0000256" key="1">
    <source>
        <dbReference type="ARBA" id="ARBA00004651"/>
    </source>
</evidence>
<feature type="transmembrane region" description="Helical" evidence="6">
    <location>
        <begin position="379"/>
        <end position="399"/>
    </location>
</feature>
<dbReference type="eggNOG" id="COG0477">
    <property type="taxonomic scope" value="Bacteria"/>
</dbReference>
<feature type="transmembrane region" description="Helical" evidence="6">
    <location>
        <begin position="405"/>
        <end position="424"/>
    </location>
</feature>
<dbReference type="EMBL" id="AGWL01000005">
    <property type="protein sequence ID" value="EKU95258.1"/>
    <property type="molecule type" value="Genomic_DNA"/>
</dbReference>
<dbReference type="HOGENOM" id="CLU_000960_28_3_11"/>
<feature type="transmembrane region" description="Helical" evidence="6">
    <location>
        <begin position="349"/>
        <end position="367"/>
    </location>
</feature>
<evidence type="ECO:0000256" key="3">
    <source>
        <dbReference type="ARBA" id="ARBA00022692"/>
    </source>
</evidence>
<evidence type="ECO:0000256" key="2">
    <source>
        <dbReference type="ARBA" id="ARBA00022448"/>
    </source>
</evidence>
<keyword evidence="9" id="KW-1185">Reference proteome</keyword>
<keyword evidence="5 6" id="KW-0472">Membrane</keyword>
<dbReference type="PATRIC" id="fig|883066.3.peg.1062"/>
<keyword evidence="4 6" id="KW-1133">Transmembrane helix</keyword>
<evidence type="ECO:0000313" key="9">
    <source>
        <dbReference type="Proteomes" id="UP000009888"/>
    </source>
</evidence>
<organism evidence="8 9">
    <name type="scientific">Actinobaculum massiliense ACS-171-V-Col2</name>
    <dbReference type="NCBI Taxonomy" id="883066"/>
    <lineage>
        <taxon>Bacteria</taxon>
        <taxon>Bacillati</taxon>
        <taxon>Actinomycetota</taxon>
        <taxon>Actinomycetes</taxon>
        <taxon>Actinomycetales</taxon>
        <taxon>Actinomycetaceae</taxon>
        <taxon>Actinobaculum</taxon>
    </lineage>
</organism>